<organism evidence="2 3">
    <name type="scientific">Plectosphaerella cucumerina</name>
    <dbReference type="NCBI Taxonomy" id="40658"/>
    <lineage>
        <taxon>Eukaryota</taxon>
        <taxon>Fungi</taxon>
        <taxon>Dikarya</taxon>
        <taxon>Ascomycota</taxon>
        <taxon>Pezizomycotina</taxon>
        <taxon>Sordariomycetes</taxon>
        <taxon>Hypocreomycetidae</taxon>
        <taxon>Glomerellales</taxon>
        <taxon>Plectosphaerellaceae</taxon>
        <taxon>Plectosphaerella</taxon>
    </lineage>
</organism>
<feature type="compositionally biased region" description="Basic and acidic residues" evidence="1">
    <location>
        <begin position="363"/>
        <end position="373"/>
    </location>
</feature>
<feature type="compositionally biased region" description="Basic and acidic residues" evidence="1">
    <location>
        <begin position="30"/>
        <end position="97"/>
    </location>
</feature>
<feature type="region of interest" description="Disordered" evidence="1">
    <location>
        <begin position="334"/>
        <end position="425"/>
    </location>
</feature>
<feature type="compositionally biased region" description="Basic and acidic residues" evidence="1">
    <location>
        <begin position="280"/>
        <end position="293"/>
    </location>
</feature>
<feature type="region of interest" description="Disordered" evidence="1">
    <location>
        <begin position="1"/>
        <end position="310"/>
    </location>
</feature>
<feature type="compositionally biased region" description="Low complexity" evidence="1">
    <location>
        <begin position="386"/>
        <end position="396"/>
    </location>
</feature>
<keyword evidence="3" id="KW-1185">Reference proteome</keyword>
<dbReference type="AlphaFoldDB" id="A0A8K0TEX9"/>
<comment type="caution">
    <text evidence="2">The sequence shown here is derived from an EMBL/GenBank/DDBJ whole genome shotgun (WGS) entry which is preliminary data.</text>
</comment>
<evidence type="ECO:0000313" key="3">
    <source>
        <dbReference type="Proteomes" id="UP000813385"/>
    </source>
</evidence>
<proteinExistence type="predicted"/>
<gene>
    <name evidence="2" type="ORF">B0T11DRAFT_317473</name>
</gene>
<dbReference type="OrthoDB" id="4826252at2759"/>
<evidence type="ECO:0000313" key="2">
    <source>
        <dbReference type="EMBL" id="KAH7361517.1"/>
    </source>
</evidence>
<feature type="compositionally biased region" description="Low complexity" evidence="1">
    <location>
        <begin position="294"/>
        <end position="309"/>
    </location>
</feature>
<dbReference type="EMBL" id="JAGPXD010000003">
    <property type="protein sequence ID" value="KAH7361517.1"/>
    <property type="molecule type" value="Genomic_DNA"/>
</dbReference>
<protein>
    <submittedName>
        <fullName evidence="2">Uncharacterized protein</fullName>
    </submittedName>
</protein>
<dbReference type="Proteomes" id="UP000813385">
    <property type="component" value="Unassembled WGS sequence"/>
</dbReference>
<accession>A0A8K0TEX9</accession>
<name>A0A8K0TEX9_9PEZI</name>
<reference evidence="2" key="1">
    <citation type="journal article" date="2021" name="Nat. Commun.">
        <title>Genetic determinants of endophytism in the Arabidopsis root mycobiome.</title>
        <authorList>
            <person name="Mesny F."/>
            <person name="Miyauchi S."/>
            <person name="Thiergart T."/>
            <person name="Pickel B."/>
            <person name="Atanasova L."/>
            <person name="Karlsson M."/>
            <person name="Huettel B."/>
            <person name="Barry K.W."/>
            <person name="Haridas S."/>
            <person name="Chen C."/>
            <person name="Bauer D."/>
            <person name="Andreopoulos W."/>
            <person name="Pangilinan J."/>
            <person name="LaButti K."/>
            <person name="Riley R."/>
            <person name="Lipzen A."/>
            <person name="Clum A."/>
            <person name="Drula E."/>
            <person name="Henrissat B."/>
            <person name="Kohler A."/>
            <person name="Grigoriev I.V."/>
            <person name="Martin F.M."/>
            <person name="Hacquard S."/>
        </authorList>
    </citation>
    <scope>NUCLEOTIDE SEQUENCE</scope>
    <source>
        <strain evidence="2">MPI-CAGE-AT-0016</strain>
    </source>
</reference>
<feature type="compositionally biased region" description="Polar residues" evidence="1">
    <location>
        <begin position="414"/>
        <end position="425"/>
    </location>
</feature>
<evidence type="ECO:0000256" key="1">
    <source>
        <dbReference type="SAM" id="MobiDB-lite"/>
    </source>
</evidence>
<sequence>MPLEKGQRVLPTITADAGSRPMTSKQARKAHQERSRGPKLTKEQRWSEERRLQAEIKRDIKRRDEEEKKAQERERNQLRGKQARDRAKMKEEAENAAKRKAGKPLKPPRPSQASILGFMRGNATAKKRAMVDEPDTKLPVIREESDSPASSAASSTKRRRLSDVNDTTDCPVPEEAPAEQAIRELDEAPPAEITNPEEETDDIPPLSLVDLALPGVPSGQATDLDHEDVQPEASAGPEEQTDIVPPLSPDNLAPPEVSSGQGTESHPPRSGQQQPEPEQEQDHELEREQENESRTASASPTPVSSPRASYTARNMSLTISFSLDDFEDALASAAQLDEELQGPDNTPAIDQAVEDTKTATSGVRDEAQDRDRTQPGPSTPNLELGHSNSPTTHHGPSPTPPYRSPHNYAKTPLSAVSSFSPRADS</sequence>
<feature type="compositionally biased region" description="Basic and acidic residues" evidence="1">
    <location>
        <begin position="129"/>
        <end position="145"/>
    </location>
</feature>